<feature type="region of interest" description="Disordered" evidence="1">
    <location>
        <begin position="26"/>
        <end position="80"/>
    </location>
</feature>
<evidence type="ECO:0000256" key="1">
    <source>
        <dbReference type="SAM" id="MobiDB-lite"/>
    </source>
</evidence>
<comment type="caution">
    <text evidence="2">The sequence shown here is derived from an EMBL/GenBank/DDBJ whole genome shotgun (WGS) entry which is preliminary data.</text>
</comment>
<reference evidence="2 3" key="1">
    <citation type="submission" date="2024-05" db="EMBL/GenBank/DDBJ databases">
        <authorList>
            <person name="Wallberg A."/>
        </authorList>
    </citation>
    <scope>NUCLEOTIDE SEQUENCE [LARGE SCALE GENOMIC DNA]</scope>
</reference>
<evidence type="ECO:0000313" key="2">
    <source>
        <dbReference type="EMBL" id="CAL4064205.1"/>
    </source>
</evidence>
<protein>
    <recommendedName>
        <fullName evidence="4">DUF4116 domain-containing protein</fullName>
    </recommendedName>
</protein>
<dbReference type="AlphaFoldDB" id="A0AAV2PRW8"/>
<dbReference type="EMBL" id="CAXKWB010001383">
    <property type="protein sequence ID" value="CAL4064205.1"/>
    <property type="molecule type" value="Genomic_DNA"/>
</dbReference>
<organism evidence="2 3">
    <name type="scientific">Meganyctiphanes norvegica</name>
    <name type="common">Northern krill</name>
    <name type="synonym">Thysanopoda norvegica</name>
    <dbReference type="NCBI Taxonomy" id="48144"/>
    <lineage>
        <taxon>Eukaryota</taxon>
        <taxon>Metazoa</taxon>
        <taxon>Ecdysozoa</taxon>
        <taxon>Arthropoda</taxon>
        <taxon>Crustacea</taxon>
        <taxon>Multicrustacea</taxon>
        <taxon>Malacostraca</taxon>
        <taxon>Eumalacostraca</taxon>
        <taxon>Eucarida</taxon>
        <taxon>Euphausiacea</taxon>
        <taxon>Euphausiidae</taxon>
        <taxon>Meganyctiphanes</taxon>
    </lineage>
</organism>
<dbReference type="Proteomes" id="UP001497623">
    <property type="component" value="Unassembled WGS sequence"/>
</dbReference>
<gene>
    <name evidence="2" type="ORF">MNOR_LOCUS3906</name>
</gene>
<evidence type="ECO:0000313" key="3">
    <source>
        <dbReference type="Proteomes" id="UP001497623"/>
    </source>
</evidence>
<proteinExistence type="predicted"/>
<accession>A0AAV2PRW8</accession>
<evidence type="ECO:0008006" key="4">
    <source>
        <dbReference type="Google" id="ProtNLM"/>
    </source>
</evidence>
<sequence length="259" mass="30734">MKVSKVVNTVGILTDTTKKVWKFHMNRNEQKEKNKREEENHKHAMEKNKREEEKHKQYMERQKEQKNKNKREEEIHKLSMEKNKREEEIHKLSMEKKKREEEIHKLSMEKNKREEENHKHFMEKQNDKDSEFVKAATDGDIKTLTFLSKRHEELSLEYVQLAHNIAKNKKNPAVIKITKLTLDKKKNEKDSEFVKAATDGDIKTLTFLSKRHEELSLEYVQIAHDIANSEKSPAVIKITQLTLDKKKKFGGLVLGKCFC</sequence>
<name>A0AAV2PRW8_MEGNR</name>
<keyword evidence="3" id="KW-1185">Reference proteome</keyword>